<proteinExistence type="predicted"/>
<gene>
    <name evidence="1" type="ORF">BJ138DRAFT_1110946</name>
</gene>
<accession>A0ACB8AKN8</accession>
<protein>
    <submittedName>
        <fullName evidence="1">Uncharacterized protein</fullName>
    </submittedName>
</protein>
<sequence length="89" mass="9898">MFNNGRGSDAEVIANFHDGHSYNKAKLDEALRSVILDRKPPKVKDTTAVKREDIDFVVNEFEISRLKAEKALIDNGGDLAKTLRALVNS</sequence>
<evidence type="ECO:0000313" key="2">
    <source>
        <dbReference type="Proteomes" id="UP000790377"/>
    </source>
</evidence>
<comment type="caution">
    <text evidence="1">The sequence shown here is derived from an EMBL/GenBank/DDBJ whole genome shotgun (WGS) entry which is preliminary data.</text>
</comment>
<reference evidence="1" key="1">
    <citation type="journal article" date="2021" name="New Phytol.">
        <title>Evolutionary innovations through gain and loss of genes in the ectomycorrhizal Boletales.</title>
        <authorList>
            <person name="Wu G."/>
            <person name="Miyauchi S."/>
            <person name="Morin E."/>
            <person name="Kuo A."/>
            <person name="Drula E."/>
            <person name="Varga T."/>
            <person name="Kohler A."/>
            <person name="Feng B."/>
            <person name="Cao Y."/>
            <person name="Lipzen A."/>
            <person name="Daum C."/>
            <person name="Hundley H."/>
            <person name="Pangilinan J."/>
            <person name="Johnson J."/>
            <person name="Barry K."/>
            <person name="LaButti K."/>
            <person name="Ng V."/>
            <person name="Ahrendt S."/>
            <person name="Min B."/>
            <person name="Choi I.G."/>
            <person name="Park H."/>
            <person name="Plett J.M."/>
            <person name="Magnuson J."/>
            <person name="Spatafora J.W."/>
            <person name="Nagy L.G."/>
            <person name="Henrissat B."/>
            <person name="Grigoriev I.V."/>
            <person name="Yang Z.L."/>
            <person name="Xu J."/>
            <person name="Martin F.M."/>
        </authorList>
    </citation>
    <scope>NUCLEOTIDE SEQUENCE</scope>
    <source>
        <strain evidence="1">ATCC 28755</strain>
    </source>
</reference>
<dbReference type="Proteomes" id="UP000790377">
    <property type="component" value="Unassembled WGS sequence"/>
</dbReference>
<organism evidence="1 2">
    <name type="scientific">Hygrophoropsis aurantiaca</name>
    <dbReference type="NCBI Taxonomy" id="72124"/>
    <lineage>
        <taxon>Eukaryota</taxon>
        <taxon>Fungi</taxon>
        <taxon>Dikarya</taxon>
        <taxon>Basidiomycota</taxon>
        <taxon>Agaricomycotina</taxon>
        <taxon>Agaricomycetes</taxon>
        <taxon>Agaricomycetidae</taxon>
        <taxon>Boletales</taxon>
        <taxon>Coniophorineae</taxon>
        <taxon>Hygrophoropsidaceae</taxon>
        <taxon>Hygrophoropsis</taxon>
    </lineage>
</organism>
<evidence type="ECO:0000313" key="1">
    <source>
        <dbReference type="EMBL" id="KAH7914025.1"/>
    </source>
</evidence>
<name>A0ACB8AKN8_9AGAM</name>
<dbReference type="EMBL" id="MU267620">
    <property type="protein sequence ID" value="KAH7914025.1"/>
    <property type="molecule type" value="Genomic_DNA"/>
</dbReference>
<keyword evidence="2" id="KW-1185">Reference proteome</keyword>